<evidence type="ECO:0000313" key="7">
    <source>
        <dbReference type="Proteomes" id="UP000800035"/>
    </source>
</evidence>
<keyword evidence="2" id="KW-0597">Phosphoprotein</keyword>
<sequence>MCQFCDSFGSERMFMNEISIALNTASTFLDLGSNFIENGGDSLASMQLQAALRRYGAQITIDSIFSAETLVQLAEYLTTILFYARHARLRRSICELLPTTDALFYAMHDTAAKKNKQPLAKKYPMTEMQLSLVLSTIKTPGRNVISYFETHPTELLPLVKMAWMKVLSSEAIFRMAFQINESGGYMCEQSTTPFEWKESVVKDEKALQDAIGRPPSFDSLKGSRFDVYSLPSPTSGGRSVLIWSVHHAFIDGVSCTLIKEKVRRVLSGKPISPGPSFIGFATQLEALQKNTQEITVAFWSRQRERFPSPATCLLLPKPQSVRQKLDRLVLGTVAVDFDCKKLPAYCKQTGVTLASLYYAAWGLVLARYADSNQVSFGIILSGRSLPIQGADSVIGPTINTLPLDISLDTASSVGGYARSVFQSLLELTSFEWSSPAHGFTRDFASAVNIQLASTSTNSSEFDSKVLSDVPLHVEVSGGRIRICYDANTFTATDANRLGASYSTALESMIDQSLLISDALDGLVDDPQRDELAKLGNWNSAFTRHDSCEDDLVSLFVRTAETIPSEIAVEHHAGNLTYAQLDARSTLVAHHLLPYIKPEDVVCVHADGTTNWIIAIYAVLKAGATYCPFAPDLPDAVRSMNYETSKAKLFLTGSVAAKSAKPNSAGICFSVEEMLQEECASESAFQGFRPGLNAYLCFTSGSTGKPKGVLCSHRGLVAFQRTFNVRLFSRPGWKISQLMSPGFDGSIHEIFSALSYGATLVLKDPSKPFAHLKVVDAALLTPSIAKALHPDEFPRLKTVYLVGEAVPQSVCDSWAQNKRLFNMYGPTEGTCGATIKELKFQEPVTLGGPNPSSRIYLLDSQQRLAPRGAIGEVYLAGIQVAVGYVGLPEVTERKFMKDTVNTQYTGEMMYKTGDRAFWTESGELTFLGRGDREVKLRGFRVDLDDLEIRMTRADNDCTCAAVTLQDDNIVALVQPAHLDLVKLRAKLANCIPAYALPHRILAVNSFPKTRIGKLDYNAISNLKFSCHPLATSGEAKHYEKIIMSALRELMGEETNTIYDLDSSFSDLGLDSILQLFLSHRLSRSLKQRIPLRLLLESNTIRQLVQTLEAFPAQIQRSNEHMLGATDVSPIEKEWWQKYDKSSDTTSFNVTYACQLAASVARTRLISAWNTVLSRHPILSCRYRDCDTGSLKRIYSAAPPTVRVLKDFDITSQANTPFNLANDDLIRVFISPTKMLVVISHIICDLTTFKILLHEVVDLYDGKPLNQLVKTYAQTTWSIPASLYHLSFWSNWLGELPTNQLSFGNGMARKTLAGTSHTMAVPSATYESIVRFGTENKISMHQIALAAVALALQYDKDTCDIIIGAPYLNRHSEEDQNVVGLFLEPLPIRIHYPQPQSSGVSHSYLPPGSRQDTFMQTVKCCSKAALSHAVPWDQLLAHLNTQSNFPDHPLIDAMVTFHDIDHEIQFAIDGAKFIPTFTEGAKFKLMAEFTARRGNCLSLRLEYSSECFSRGDVSAISHLIMEALWSLSMGYDFETILQHLRVFREREEHSNPTRQ</sequence>
<evidence type="ECO:0000313" key="6">
    <source>
        <dbReference type="EMBL" id="KAF1950193.1"/>
    </source>
</evidence>
<dbReference type="InterPro" id="IPR042099">
    <property type="entry name" value="ANL_N_sf"/>
</dbReference>
<dbReference type="Pfam" id="PF00550">
    <property type="entry name" value="PP-binding"/>
    <property type="match status" value="2"/>
</dbReference>
<comment type="similarity">
    <text evidence="4">Belongs to the NRP synthetase family.</text>
</comment>
<dbReference type="PANTHER" id="PTHR45527">
    <property type="entry name" value="NONRIBOSOMAL PEPTIDE SYNTHETASE"/>
    <property type="match status" value="1"/>
</dbReference>
<dbReference type="CDD" id="cd19537">
    <property type="entry name" value="C_NRPS-like"/>
    <property type="match status" value="1"/>
</dbReference>
<reference evidence="6" key="1">
    <citation type="journal article" date="2020" name="Stud. Mycol.">
        <title>101 Dothideomycetes genomes: a test case for predicting lifestyles and emergence of pathogens.</title>
        <authorList>
            <person name="Haridas S."/>
            <person name="Albert R."/>
            <person name="Binder M."/>
            <person name="Bloem J."/>
            <person name="Labutti K."/>
            <person name="Salamov A."/>
            <person name="Andreopoulos B."/>
            <person name="Baker S."/>
            <person name="Barry K."/>
            <person name="Bills G."/>
            <person name="Bluhm B."/>
            <person name="Cannon C."/>
            <person name="Castanera R."/>
            <person name="Culley D."/>
            <person name="Daum C."/>
            <person name="Ezra D."/>
            <person name="Gonzalez J."/>
            <person name="Henrissat B."/>
            <person name="Kuo A."/>
            <person name="Liang C."/>
            <person name="Lipzen A."/>
            <person name="Lutzoni F."/>
            <person name="Magnuson J."/>
            <person name="Mondo S."/>
            <person name="Nolan M."/>
            <person name="Ohm R."/>
            <person name="Pangilinan J."/>
            <person name="Park H.-J."/>
            <person name="Ramirez L."/>
            <person name="Alfaro M."/>
            <person name="Sun H."/>
            <person name="Tritt A."/>
            <person name="Yoshinaga Y."/>
            <person name="Zwiers L.-H."/>
            <person name="Turgeon B."/>
            <person name="Goodwin S."/>
            <person name="Spatafora J."/>
            <person name="Crous P."/>
            <person name="Grigoriev I."/>
        </authorList>
    </citation>
    <scope>NUCLEOTIDE SEQUENCE</scope>
    <source>
        <strain evidence="6">CBS 675.92</strain>
    </source>
</reference>
<dbReference type="InterPro" id="IPR036736">
    <property type="entry name" value="ACP-like_sf"/>
</dbReference>
<dbReference type="Gene3D" id="1.10.1200.10">
    <property type="entry name" value="ACP-like"/>
    <property type="match status" value="2"/>
</dbReference>
<evidence type="ECO:0000256" key="1">
    <source>
        <dbReference type="ARBA" id="ARBA00022450"/>
    </source>
</evidence>
<dbReference type="InterPro" id="IPR009081">
    <property type="entry name" value="PP-bd_ACP"/>
</dbReference>
<dbReference type="GO" id="GO:0031177">
    <property type="term" value="F:phosphopantetheine binding"/>
    <property type="evidence" value="ECO:0007669"/>
    <property type="project" value="InterPro"/>
</dbReference>
<dbReference type="Gene3D" id="3.30.559.10">
    <property type="entry name" value="Chloramphenicol acetyltransferase-like domain"/>
    <property type="match status" value="2"/>
</dbReference>
<dbReference type="Gene3D" id="3.30.559.30">
    <property type="entry name" value="Nonribosomal peptide synthetase, condensation domain"/>
    <property type="match status" value="2"/>
</dbReference>
<keyword evidence="7" id="KW-1185">Reference proteome</keyword>
<feature type="domain" description="Carrier" evidence="5">
    <location>
        <begin position="1"/>
        <end position="81"/>
    </location>
</feature>
<evidence type="ECO:0000259" key="5">
    <source>
        <dbReference type="PROSITE" id="PS50075"/>
    </source>
</evidence>
<dbReference type="PROSITE" id="PS50075">
    <property type="entry name" value="CARRIER"/>
    <property type="match status" value="2"/>
</dbReference>
<evidence type="ECO:0000256" key="2">
    <source>
        <dbReference type="ARBA" id="ARBA00022553"/>
    </source>
</evidence>
<dbReference type="PROSITE" id="PS00455">
    <property type="entry name" value="AMP_BINDING"/>
    <property type="match status" value="1"/>
</dbReference>
<dbReference type="Pfam" id="PF00501">
    <property type="entry name" value="AMP-binding"/>
    <property type="match status" value="1"/>
</dbReference>
<dbReference type="GO" id="GO:0005737">
    <property type="term" value="C:cytoplasm"/>
    <property type="evidence" value="ECO:0007669"/>
    <property type="project" value="TreeGrafter"/>
</dbReference>
<dbReference type="SUPFAM" id="SSF47336">
    <property type="entry name" value="ACP-like"/>
    <property type="match status" value="2"/>
</dbReference>
<dbReference type="SMART" id="SM00823">
    <property type="entry name" value="PKS_PP"/>
    <property type="match status" value="2"/>
</dbReference>
<proteinExistence type="inferred from homology"/>
<organism evidence="6 7">
    <name type="scientific">Byssothecium circinans</name>
    <dbReference type="NCBI Taxonomy" id="147558"/>
    <lineage>
        <taxon>Eukaryota</taxon>
        <taxon>Fungi</taxon>
        <taxon>Dikarya</taxon>
        <taxon>Ascomycota</taxon>
        <taxon>Pezizomycotina</taxon>
        <taxon>Dothideomycetes</taxon>
        <taxon>Pleosporomycetidae</taxon>
        <taxon>Pleosporales</taxon>
        <taxon>Massarineae</taxon>
        <taxon>Massarinaceae</taxon>
        <taxon>Byssothecium</taxon>
    </lineage>
</organism>
<evidence type="ECO:0000256" key="3">
    <source>
        <dbReference type="ARBA" id="ARBA00022598"/>
    </source>
</evidence>
<dbReference type="OrthoDB" id="416786at2759"/>
<dbReference type="PANTHER" id="PTHR45527:SF11">
    <property type="entry name" value="NONRIBOSOMAL PEPTIDE SYNTHETASE 5"/>
    <property type="match status" value="1"/>
</dbReference>
<dbReference type="GO" id="GO:0016874">
    <property type="term" value="F:ligase activity"/>
    <property type="evidence" value="ECO:0007669"/>
    <property type="project" value="UniProtKB-KW"/>
</dbReference>
<dbReference type="InterPro" id="IPR045851">
    <property type="entry name" value="AMP-bd_C_sf"/>
</dbReference>
<dbReference type="SUPFAM" id="SSF56801">
    <property type="entry name" value="Acetyl-CoA synthetase-like"/>
    <property type="match status" value="1"/>
</dbReference>
<dbReference type="Gene3D" id="3.30.300.30">
    <property type="match status" value="1"/>
</dbReference>
<feature type="domain" description="Carrier" evidence="5">
    <location>
        <begin position="1035"/>
        <end position="1110"/>
    </location>
</feature>
<keyword evidence="1" id="KW-0596">Phosphopantetheine</keyword>
<accession>A0A6A5TBQ9</accession>
<dbReference type="InterPro" id="IPR000873">
    <property type="entry name" value="AMP-dep_synth/lig_dom"/>
</dbReference>
<dbReference type="InterPro" id="IPR020806">
    <property type="entry name" value="PKS_PP-bd"/>
</dbReference>
<dbReference type="Pfam" id="PF00668">
    <property type="entry name" value="Condensation"/>
    <property type="match status" value="2"/>
</dbReference>
<dbReference type="EMBL" id="ML977028">
    <property type="protein sequence ID" value="KAF1950193.1"/>
    <property type="molecule type" value="Genomic_DNA"/>
</dbReference>
<gene>
    <name evidence="6" type="ORF">CC80DRAFT_578867</name>
</gene>
<dbReference type="Proteomes" id="UP000800035">
    <property type="component" value="Unassembled WGS sequence"/>
</dbReference>
<dbReference type="InterPro" id="IPR001242">
    <property type="entry name" value="Condensation_dom"/>
</dbReference>
<dbReference type="InterPro" id="IPR023213">
    <property type="entry name" value="CAT-like_dom_sf"/>
</dbReference>
<evidence type="ECO:0000256" key="4">
    <source>
        <dbReference type="ARBA" id="ARBA00029454"/>
    </source>
</evidence>
<name>A0A6A5TBQ9_9PLEO</name>
<dbReference type="SUPFAM" id="SSF52777">
    <property type="entry name" value="CoA-dependent acyltransferases"/>
    <property type="match status" value="4"/>
</dbReference>
<dbReference type="InterPro" id="IPR020845">
    <property type="entry name" value="AMP-binding_CS"/>
</dbReference>
<dbReference type="GO" id="GO:0044550">
    <property type="term" value="P:secondary metabolite biosynthetic process"/>
    <property type="evidence" value="ECO:0007669"/>
    <property type="project" value="TreeGrafter"/>
</dbReference>
<dbReference type="GO" id="GO:0043041">
    <property type="term" value="P:amino acid activation for nonribosomal peptide biosynthetic process"/>
    <property type="evidence" value="ECO:0007669"/>
    <property type="project" value="TreeGrafter"/>
</dbReference>
<dbReference type="Gene3D" id="3.40.50.12780">
    <property type="entry name" value="N-terminal domain of ligase-like"/>
    <property type="match status" value="1"/>
</dbReference>
<protein>
    <submittedName>
        <fullName evidence="6">BcNRPS1, nonribosomal peptide synthetase</fullName>
    </submittedName>
</protein>
<keyword evidence="3" id="KW-0436">Ligase</keyword>